<dbReference type="SUPFAM" id="SSF58104">
    <property type="entry name" value="Methyl-accepting chemotaxis protein (MCP) signaling domain"/>
    <property type="match status" value="1"/>
</dbReference>
<dbReference type="PRINTS" id="PR00260">
    <property type="entry name" value="CHEMTRNSDUCR"/>
</dbReference>
<dbReference type="CDD" id="cd11386">
    <property type="entry name" value="MCP_signal"/>
    <property type="match status" value="1"/>
</dbReference>
<dbReference type="InterPro" id="IPR024478">
    <property type="entry name" value="HlyB_4HB_MCP"/>
</dbReference>
<dbReference type="EMBL" id="JAUKWQ010000001">
    <property type="protein sequence ID" value="MDO1581418.1"/>
    <property type="molecule type" value="Genomic_DNA"/>
</dbReference>
<keyword evidence="4" id="KW-0175">Coiled coil</keyword>
<dbReference type="Pfam" id="PF00672">
    <property type="entry name" value="HAMP"/>
    <property type="match status" value="2"/>
</dbReference>
<dbReference type="Gene3D" id="1.10.287.950">
    <property type="entry name" value="Methyl-accepting chemotaxis protein"/>
    <property type="match status" value="1"/>
</dbReference>
<dbReference type="Pfam" id="PF00015">
    <property type="entry name" value="MCPsignal"/>
    <property type="match status" value="1"/>
</dbReference>
<dbReference type="Gene3D" id="1.10.8.500">
    <property type="entry name" value="HAMP domain in histidine kinase"/>
    <property type="match status" value="1"/>
</dbReference>
<reference evidence="7" key="2">
    <citation type="submission" date="2023-07" db="EMBL/GenBank/DDBJ databases">
        <authorList>
            <person name="Sun H."/>
        </authorList>
    </citation>
    <scope>NUCLEOTIDE SEQUENCE</scope>
    <source>
        <strain evidence="7">05753</strain>
    </source>
</reference>
<feature type="coiled-coil region" evidence="4">
    <location>
        <begin position="348"/>
        <end position="378"/>
    </location>
</feature>
<dbReference type="SMART" id="SM00304">
    <property type="entry name" value="HAMP"/>
    <property type="match status" value="3"/>
</dbReference>
<dbReference type="InterPro" id="IPR004090">
    <property type="entry name" value="Chemotax_Me-accpt_rcpt"/>
</dbReference>
<evidence type="ECO:0000313" key="8">
    <source>
        <dbReference type="Proteomes" id="UP001169006"/>
    </source>
</evidence>
<comment type="similarity">
    <text evidence="2">Belongs to the methyl-accepting chemotaxis (MCP) protein family.</text>
</comment>
<dbReference type="InterPro" id="IPR003660">
    <property type="entry name" value="HAMP_dom"/>
</dbReference>
<dbReference type="PROSITE" id="PS50111">
    <property type="entry name" value="CHEMOTAXIS_TRANSDUC_2"/>
    <property type="match status" value="1"/>
</dbReference>
<evidence type="ECO:0000313" key="7">
    <source>
        <dbReference type="EMBL" id="MDO1581418.1"/>
    </source>
</evidence>
<keyword evidence="8" id="KW-1185">Reference proteome</keyword>
<comment type="caution">
    <text evidence="7">The sequence shown here is derived from an EMBL/GenBank/DDBJ whole genome shotgun (WGS) entry which is preliminary data.</text>
</comment>
<evidence type="ECO:0000256" key="1">
    <source>
        <dbReference type="ARBA" id="ARBA00022500"/>
    </source>
</evidence>
<feature type="domain" description="HAMP" evidence="6">
    <location>
        <begin position="272"/>
        <end position="324"/>
    </location>
</feature>
<proteinExistence type="inferred from homology"/>
<dbReference type="SUPFAM" id="SSF158472">
    <property type="entry name" value="HAMP domain-like"/>
    <property type="match status" value="1"/>
</dbReference>
<evidence type="ECO:0000259" key="5">
    <source>
        <dbReference type="PROSITE" id="PS50111"/>
    </source>
</evidence>
<feature type="domain" description="HAMP" evidence="6">
    <location>
        <begin position="190"/>
        <end position="243"/>
    </location>
</feature>
<reference evidence="7" key="1">
    <citation type="journal article" date="2015" name="Int. J. Syst. Evol. Microbiol.">
        <title>Rhizobium oryzicola sp. nov., potential plant-growth-promoting endophytic bacteria isolated from rice roots.</title>
        <authorList>
            <person name="Zhang X.X."/>
            <person name="Gao J.S."/>
            <person name="Cao Y.H."/>
            <person name="Sheirdil R.A."/>
            <person name="Wang X.C."/>
            <person name="Zhang L."/>
        </authorList>
    </citation>
    <scope>NUCLEOTIDE SEQUENCE</scope>
    <source>
        <strain evidence="7">05753</strain>
    </source>
</reference>
<accession>A0ABT8STP1</accession>
<dbReference type="PANTHER" id="PTHR43531:SF11">
    <property type="entry name" value="METHYL-ACCEPTING CHEMOTAXIS PROTEIN 3"/>
    <property type="match status" value="1"/>
</dbReference>
<sequence>MATGQGLFAASSFGNVGNSLDLVADKRVPAFIRLGQLNADLGDVRIAQSGYIGAPADMQSAFKQDMEKAMTKVETGISTYQSLLVDAADKELFEKVATNWKEMQSEWRQIVTLLGQSKQQDANALFFGKALEVYNKTGDNIQAAVDDMAGDTKKESAEALEATEFGKFSAYVALGASLVVALGCMALSVFHISRPLTRIIHAMRKLTEGDLNVGIPGAARKDEIGDMADALEIFKRAAISNKQLEDEALENRKQAEASRLAAQQTAEAEAAERLRAATSGLAEGLKKLASGDLSIQLTQAFSSEFEPLRHDFNQSVQQLSSAMSAIMRSVATMESGAQEIAASVDDLSRRTEQQAASLEETAAAVEEITANVQNSTKRTNEAKQVTTQANVSAGESANVVSQAEDAMQRIEGASQQISNIISVIDEIAFQTNLLALNAGVEAARAGEAGKGFAVVAQEVRELAQRSAKAAKEIKELIQNSSSEVDSGVTLVRGAGNALKTIGDFIADINQHMESITQSAKEQSVGLSEVNQSVNSMDQMTQKNAAMVEECNATANTLAQEAVRLRGLLSQFRIERNASDRGASGSWTRAA</sequence>
<evidence type="ECO:0000256" key="2">
    <source>
        <dbReference type="ARBA" id="ARBA00029447"/>
    </source>
</evidence>
<evidence type="ECO:0000256" key="4">
    <source>
        <dbReference type="SAM" id="Coils"/>
    </source>
</evidence>
<dbReference type="InterPro" id="IPR051310">
    <property type="entry name" value="MCP_chemotaxis"/>
</dbReference>
<dbReference type="PROSITE" id="PS50885">
    <property type="entry name" value="HAMP"/>
    <property type="match status" value="2"/>
</dbReference>
<protein>
    <submittedName>
        <fullName evidence="7">Methyl-accepting chemotaxis protein</fullName>
    </submittedName>
</protein>
<name>A0ABT8STP1_9HYPH</name>
<evidence type="ECO:0000256" key="3">
    <source>
        <dbReference type="PROSITE-ProRule" id="PRU00284"/>
    </source>
</evidence>
<dbReference type="InterPro" id="IPR004089">
    <property type="entry name" value="MCPsignal_dom"/>
</dbReference>
<dbReference type="CDD" id="cd06225">
    <property type="entry name" value="HAMP"/>
    <property type="match status" value="1"/>
</dbReference>
<organism evidence="7 8">
    <name type="scientific">Rhizobium oryzicola</name>
    <dbReference type="NCBI Taxonomy" id="1232668"/>
    <lineage>
        <taxon>Bacteria</taxon>
        <taxon>Pseudomonadati</taxon>
        <taxon>Pseudomonadota</taxon>
        <taxon>Alphaproteobacteria</taxon>
        <taxon>Hyphomicrobiales</taxon>
        <taxon>Rhizobiaceae</taxon>
        <taxon>Rhizobium/Agrobacterium group</taxon>
        <taxon>Rhizobium</taxon>
    </lineage>
</organism>
<dbReference type="Pfam" id="PF12729">
    <property type="entry name" value="4HB_MCP_1"/>
    <property type="match status" value="1"/>
</dbReference>
<keyword evidence="3" id="KW-0807">Transducer</keyword>
<dbReference type="Proteomes" id="UP001169006">
    <property type="component" value="Unassembled WGS sequence"/>
</dbReference>
<feature type="domain" description="Methyl-accepting transducer" evidence="5">
    <location>
        <begin position="329"/>
        <end position="558"/>
    </location>
</feature>
<dbReference type="SMART" id="SM00283">
    <property type="entry name" value="MA"/>
    <property type="match status" value="1"/>
</dbReference>
<keyword evidence="1" id="KW-0145">Chemotaxis</keyword>
<evidence type="ECO:0000259" key="6">
    <source>
        <dbReference type="PROSITE" id="PS50885"/>
    </source>
</evidence>
<dbReference type="PANTHER" id="PTHR43531">
    <property type="entry name" value="PROTEIN ICFG"/>
    <property type="match status" value="1"/>
</dbReference>
<gene>
    <name evidence="7" type="ORF">Q2T52_04850</name>
</gene>